<accession>A0A1I5GQM8</accession>
<evidence type="ECO:0000313" key="2">
    <source>
        <dbReference type="Proteomes" id="UP000183642"/>
    </source>
</evidence>
<reference evidence="2" key="1">
    <citation type="submission" date="2016-10" db="EMBL/GenBank/DDBJ databases">
        <authorList>
            <person name="Varghese N."/>
            <person name="Submissions S."/>
        </authorList>
    </citation>
    <scope>NUCLEOTIDE SEQUENCE [LARGE SCALE GENOMIC DNA]</scope>
    <source>
        <strain evidence="2">DSM 43161</strain>
    </source>
</reference>
<sequence length="295" mass="31685">MPPSPHRPPELTGRAFRGSAVVRAGLLTPAQLRSSAWRQLYPDVYACTTLDVDHAARAQAVARLLLPDAVVIGRSAAVLWGVVLAGAAEPVSCSVSPSCRADALDRVVLTRRRLTAGEVTRRGSTQVTTPLRTALDLCRGRPLDDAVVDLDRFLAHGLVDLASVRSAARGLTGRDCRHVRSVAALADGLAGSPQETRLRLLLARAGLPAPVAQFIVRDGARFVARVDFAWPEHRLALEYDGAWHGGTAQFRADRARLNAVASAGWRTVFATAVDLRRPAGLLDLLRRHMAARTSA</sequence>
<dbReference type="InterPro" id="IPR011335">
    <property type="entry name" value="Restrct_endonuc-II-like"/>
</dbReference>
<evidence type="ECO:0000313" key="1">
    <source>
        <dbReference type="EMBL" id="SFO38243.1"/>
    </source>
</evidence>
<protein>
    <recommendedName>
        <fullName evidence="3">DUF559 domain-containing protein</fullName>
    </recommendedName>
</protein>
<name>A0A1I5GQM8_9ACTN</name>
<dbReference type="Gene3D" id="3.40.960.10">
    <property type="entry name" value="VSR Endonuclease"/>
    <property type="match status" value="1"/>
</dbReference>
<dbReference type="OrthoDB" id="5517693at2"/>
<evidence type="ECO:0008006" key="3">
    <source>
        <dbReference type="Google" id="ProtNLM"/>
    </source>
</evidence>
<dbReference type="SUPFAM" id="SSF52980">
    <property type="entry name" value="Restriction endonuclease-like"/>
    <property type="match status" value="1"/>
</dbReference>
<dbReference type="AlphaFoldDB" id="A0A1I5GQM8"/>
<proteinExistence type="predicted"/>
<organism evidence="1 2">
    <name type="scientific">Geodermatophilus obscurus</name>
    <dbReference type="NCBI Taxonomy" id="1861"/>
    <lineage>
        <taxon>Bacteria</taxon>
        <taxon>Bacillati</taxon>
        <taxon>Actinomycetota</taxon>
        <taxon>Actinomycetes</taxon>
        <taxon>Geodermatophilales</taxon>
        <taxon>Geodermatophilaceae</taxon>
        <taxon>Geodermatophilus</taxon>
    </lineage>
</organism>
<gene>
    <name evidence="1" type="ORF">SAMN05660359_03034</name>
</gene>
<dbReference type="Proteomes" id="UP000183642">
    <property type="component" value="Unassembled WGS sequence"/>
</dbReference>
<dbReference type="EMBL" id="FOWE01000007">
    <property type="protein sequence ID" value="SFO38243.1"/>
    <property type="molecule type" value="Genomic_DNA"/>
</dbReference>
<keyword evidence="2" id="KW-1185">Reference proteome</keyword>